<feature type="transmembrane region" description="Helical" evidence="7">
    <location>
        <begin position="485"/>
        <end position="502"/>
    </location>
</feature>
<dbReference type="InterPro" id="IPR003838">
    <property type="entry name" value="ABC3_permease_C"/>
</dbReference>
<evidence type="ECO:0000313" key="10">
    <source>
        <dbReference type="Proteomes" id="UP000466345"/>
    </source>
</evidence>
<comment type="caution">
    <text evidence="9">The sequence shown here is derived from an EMBL/GenBank/DDBJ whole genome shotgun (WGS) entry which is preliminary data.</text>
</comment>
<evidence type="ECO:0000256" key="2">
    <source>
        <dbReference type="ARBA" id="ARBA00005236"/>
    </source>
</evidence>
<sequence>MARGNLDAGWVRTRLRTSKGGAVALGLLVFFTAFLAAAFPRAVDTYQDGALREAVTDAPPTTRAVTATVDHKPLRAFGDPGAAQRVPLRGAQLEDAAQTIRKQLRAPLEIRDEDVAYGVRTGSGVRAYDRSLPRPDGEDAQFQLDARAGLADHSRLVDGAWPKGGGERGAGGVAFRAAVTRDTAKALKLRVGSKLHFRREGTVRKGPRGTDVALGDAVVTVTGIVEPVEPGSEYWALDPLLLSAREIDMPRSPGSIGLPPRIMAGALLLPEGAGPDLFEEFNPGFLPYTPVSEPQVYWKFPVAAGALHGDDAAAIRAVLNQLAVGPALIRLQAGISPDLAVGSGLLDVLAGYEQLRDAIAPVVSVAAFGVGTTAAVVLLMTGGLAVVRRGPELRLMRSRGGSLAGLSAMLALEAAAAVVPATLAALLLAVLVLPDGRLLPAVAGAGVVAVLAVVALPVRAAAQLRRVRPAGRQDLVAARPSRRRTVLELTGLALAVGAIVALRRRGAAPGDVDALLSAAPVLAAVVAASLFVRLYPLPLRLAARPAARGRGAIGFLSLARAGRTHAAAALPLLALLVALTTASFGGSVTAGVEQARTEAALYATGADARIESGSGGALPAGLAGRVAKVPGVSGTVGVTLEPGLGLDESGSLVTLVIAEPRAYADLTAELGFAAFSAEALTGDTQSSMPALISPGVEEALVEGTLTLQPTMGQLRVRAAAVLESTPAWPGGNFVVVSSEQVAKDYPDFAADPLNRPDTLLLDGSGPQGSGIDAGALKRTVTASGGETAVKLRAEAKDAFDDSLLQRGAERLYVSATFAGAAFAVLAVLLSLLQAAPERKALLARLRTMGLTPAHGRRLLVLEALPQVLLAGGVGVLLGIAAVRLVEPGIDLAVLAGALTGSDPDVQGMLDARLVPDPAALLLPSLAVPALVVAAVLTQSWWTGRQRAATELRAGDRE</sequence>
<dbReference type="PANTHER" id="PTHR30489:SF0">
    <property type="entry name" value="LIPOPROTEIN-RELEASING SYSTEM TRANSMEMBRANE PROTEIN LOLE"/>
    <property type="match status" value="1"/>
</dbReference>
<reference evidence="9 10" key="1">
    <citation type="submission" date="2019-10" db="EMBL/GenBank/DDBJ databases">
        <title>Streptomyces smaragdinus sp. nov. and Streptomyces fabii sp. nov., isolated from the gut of fungus growing-termite Macrotermes natalensis.</title>
        <authorList>
            <person name="Schwitalla J."/>
            <person name="Benndorf R."/>
            <person name="Martin K."/>
            <person name="De Beer W."/>
            <person name="Kaster A.-K."/>
            <person name="Vollmers J."/>
            <person name="Poulsen M."/>
            <person name="Beemelmanns C."/>
        </authorList>
    </citation>
    <scope>NUCLEOTIDE SEQUENCE [LARGE SCALE GENOMIC DNA]</scope>
    <source>
        <strain evidence="9 10">RB5</strain>
    </source>
</reference>
<feature type="domain" description="ABC3 transporter permease C-terminal" evidence="8">
    <location>
        <begin position="816"/>
        <end position="895"/>
    </location>
</feature>
<feature type="transmembrane region" description="Helical" evidence="7">
    <location>
        <begin position="918"/>
        <end position="936"/>
    </location>
</feature>
<evidence type="ECO:0000256" key="6">
    <source>
        <dbReference type="ARBA" id="ARBA00023136"/>
    </source>
</evidence>
<gene>
    <name evidence="9" type="ORF">SRB5_52510</name>
</gene>
<dbReference type="GO" id="GO:0098797">
    <property type="term" value="C:plasma membrane protein complex"/>
    <property type="evidence" value="ECO:0007669"/>
    <property type="project" value="TreeGrafter"/>
</dbReference>
<proteinExistence type="inferred from homology"/>
<dbReference type="Pfam" id="PF02687">
    <property type="entry name" value="FtsX"/>
    <property type="match status" value="1"/>
</dbReference>
<accession>A0A7K0CP51</accession>
<comment type="similarity">
    <text evidence="2">Belongs to the ABC-4 integral membrane protein family. LolC/E subfamily.</text>
</comment>
<dbReference type="GO" id="GO:0044874">
    <property type="term" value="P:lipoprotein localization to outer membrane"/>
    <property type="evidence" value="ECO:0007669"/>
    <property type="project" value="TreeGrafter"/>
</dbReference>
<evidence type="ECO:0000259" key="8">
    <source>
        <dbReference type="Pfam" id="PF02687"/>
    </source>
</evidence>
<protein>
    <recommendedName>
        <fullName evidence="8">ABC3 transporter permease C-terminal domain-containing protein</fullName>
    </recommendedName>
</protein>
<evidence type="ECO:0000256" key="3">
    <source>
        <dbReference type="ARBA" id="ARBA00022475"/>
    </source>
</evidence>
<keyword evidence="10" id="KW-1185">Reference proteome</keyword>
<dbReference type="EMBL" id="WEGJ01000028">
    <property type="protein sequence ID" value="MQY15073.1"/>
    <property type="molecule type" value="Genomic_DNA"/>
</dbReference>
<feature type="transmembrane region" description="Helical" evidence="7">
    <location>
        <begin position="408"/>
        <end position="432"/>
    </location>
</feature>
<feature type="transmembrane region" description="Helical" evidence="7">
    <location>
        <begin position="811"/>
        <end position="832"/>
    </location>
</feature>
<feature type="transmembrane region" description="Helical" evidence="7">
    <location>
        <begin position="566"/>
        <end position="586"/>
    </location>
</feature>
<evidence type="ECO:0000313" key="9">
    <source>
        <dbReference type="EMBL" id="MQY15073.1"/>
    </source>
</evidence>
<dbReference type="RefSeq" id="WP_323378498.1">
    <property type="nucleotide sequence ID" value="NZ_WEGJ01000028.1"/>
</dbReference>
<feature type="transmembrane region" description="Helical" evidence="7">
    <location>
        <begin position="362"/>
        <end position="387"/>
    </location>
</feature>
<feature type="transmembrane region" description="Helical" evidence="7">
    <location>
        <begin position="514"/>
        <end position="535"/>
    </location>
</feature>
<evidence type="ECO:0000256" key="5">
    <source>
        <dbReference type="ARBA" id="ARBA00022989"/>
    </source>
</evidence>
<evidence type="ECO:0000256" key="4">
    <source>
        <dbReference type="ARBA" id="ARBA00022692"/>
    </source>
</evidence>
<keyword evidence="3" id="KW-1003">Cell membrane</keyword>
<keyword evidence="6 7" id="KW-0472">Membrane</keyword>
<feature type="transmembrane region" description="Helical" evidence="7">
    <location>
        <begin position="858"/>
        <end position="882"/>
    </location>
</feature>
<dbReference type="InterPro" id="IPR051447">
    <property type="entry name" value="Lipoprotein-release_system"/>
</dbReference>
<evidence type="ECO:0000256" key="7">
    <source>
        <dbReference type="SAM" id="Phobius"/>
    </source>
</evidence>
<dbReference type="AlphaFoldDB" id="A0A7K0CP51"/>
<comment type="subcellular location">
    <subcellularLocation>
        <location evidence="1">Cell membrane</location>
        <topology evidence="1">Multi-pass membrane protein</topology>
    </subcellularLocation>
</comment>
<organism evidence="9 10">
    <name type="scientific">Streptomyces smaragdinus</name>
    <dbReference type="NCBI Taxonomy" id="2585196"/>
    <lineage>
        <taxon>Bacteria</taxon>
        <taxon>Bacillati</taxon>
        <taxon>Actinomycetota</taxon>
        <taxon>Actinomycetes</taxon>
        <taxon>Kitasatosporales</taxon>
        <taxon>Streptomycetaceae</taxon>
        <taxon>Streptomyces</taxon>
    </lineage>
</organism>
<dbReference type="Proteomes" id="UP000466345">
    <property type="component" value="Unassembled WGS sequence"/>
</dbReference>
<feature type="transmembrane region" description="Helical" evidence="7">
    <location>
        <begin position="21"/>
        <end position="39"/>
    </location>
</feature>
<evidence type="ECO:0000256" key="1">
    <source>
        <dbReference type="ARBA" id="ARBA00004651"/>
    </source>
</evidence>
<feature type="transmembrane region" description="Helical" evidence="7">
    <location>
        <begin position="438"/>
        <end position="458"/>
    </location>
</feature>
<dbReference type="PANTHER" id="PTHR30489">
    <property type="entry name" value="LIPOPROTEIN-RELEASING SYSTEM TRANSMEMBRANE PROTEIN LOLE"/>
    <property type="match status" value="1"/>
</dbReference>
<keyword evidence="4 7" id="KW-0812">Transmembrane</keyword>
<name>A0A7K0CP51_9ACTN</name>
<keyword evidence="5 7" id="KW-1133">Transmembrane helix</keyword>